<gene>
    <name evidence="2" type="ORF">AHIS1636_37710</name>
</gene>
<name>A0ABQ5MZL4_9MICC</name>
<dbReference type="Pfam" id="PF12728">
    <property type="entry name" value="HTH_17"/>
    <property type="match status" value="1"/>
</dbReference>
<evidence type="ECO:0000259" key="1">
    <source>
        <dbReference type="Pfam" id="PF12728"/>
    </source>
</evidence>
<protein>
    <recommendedName>
        <fullName evidence="1">Helix-turn-helix domain-containing protein</fullName>
    </recommendedName>
</protein>
<dbReference type="NCBIfam" id="TIGR01764">
    <property type="entry name" value="excise"/>
    <property type="match status" value="1"/>
</dbReference>
<dbReference type="Proteomes" id="UP001209654">
    <property type="component" value="Unassembled WGS sequence"/>
</dbReference>
<reference evidence="2 3" key="1">
    <citation type="journal article" date="2023" name="Int. J. Syst. Evol. Microbiol.">
        <title>Arthrobacter mangrovi sp. nov., an actinobacterium isolated from the rhizosphere of a mangrove.</title>
        <authorList>
            <person name="Hamada M."/>
            <person name="Saitou S."/>
            <person name="Enomoto N."/>
            <person name="Nanri K."/>
            <person name="Hidaka K."/>
            <person name="Miura T."/>
            <person name="Tamura T."/>
        </authorList>
    </citation>
    <scope>NUCLEOTIDE SEQUENCE [LARGE SCALE GENOMIC DNA]</scope>
    <source>
        <strain evidence="2 3">NBRC 112813</strain>
    </source>
</reference>
<dbReference type="InterPro" id="IPR036388">
    <property type="entry name" value="WH-like_DNA-bd_sf"/>
</dbReference>
<sequence>MAQLKPRTTDALPEPESRRLARALGESDDVTVFVNGTTVKLPAKARDAVVDVLRRLADGDAVMVSSAEGLLNTSQAAEIAGISLTYMRKLTDAGTIPVEYRGTHRRIRLRDVQAWLESRAQTQRGQQQPGQRPADS</sequence>
<comment type="caution">
    <text evidence="2">The sequence shown here is derived from an EMBL/GenBank/DDBJ whole genome shotgun (WGS) entry which is preliminary data.</text>
</comment>
<proteinExistence type="predicted"/>
<keyword evidence="3" id="KW-1185">Reference proteome</keyword>
<dbReference type="InterPro" id="IPR041657">
    <property type="entry name" value="HTH_17"/>
</dbReference>
<dbReference type="Gene3D" id="1.10.10.10">
    <property type="entry name" value="Winged helix-like DNA-binding domain superfamily/Winged helix DNA-binding domain"/>
    <property type="match status" value="1"/>
</dbReference>
<dbReference type="RefSeq" id="WP_264797420.1">
    <property type="nucleotide sequence ID" value="NZ_BRVS01000030.1"/>
</dbReference>
<evidence type="ECO:0000313" key="2">
    <source>
        <dbReference type="EMBL" id="GLB69328.1"/>
    </source>
</evidence>
<feature type="domain" description="Helix-turn-helix" evidence="1">
    <location>
        <begin position="70"/>
        <end position="119"/>
    </location>
</feature>
<dbReference type="InterPro" id="IPR009061">
    <property type="entry name" value="DNA-bd_dom_put_sf"/>
</dbReference>
<accession>A0ABQ5MZL4</accession>
<organism evidence="2 3">
    <name type="scientific">Arthrobacter mangrovi</name>
    <dbReference type="NCBI Taxonomy" id="2966350"/>
    <lineage>
        <taxon>Bacteria</taxon>
        <taxon>Bacillati</taxon>
        <taxon>Actinomycetota</taxon>
        <taxon>Actinomycetes</taxon>
        <taxon>Micrococcales</taxon>
        <taxon>Micrococcaceae</taxon>
        <taxon>Arthrobacter</taxon>
    </lineage>
</organism>
<evidence type="ECO:0000313" key="3">
    <source>
        <dbReference type="Proteomes" id="UP001209654"/>
    </source>
</evidence>
<dbReference type="SUPFAM" id="SSF46955">
    <property type="entry name" value="Putative DNA-binding domain"/>
    <property type="match status" value="1"/>
</dbReference>
<dbReference type="InterPro" id="IPR010093">
    <property type="entry name" value="SinI_DNA-bd"/>
</dbReference>
<dbReference type="EMBL" id="BRVS01000030">
    <property type="protein sequence ID" value="GLB69328.1"/>
    <property type="molecule type" value="Genomic_DNA"/>
</dbReference>